<gene>
    <name evidence="1" type="ORF">HALOF300_01902</name>
</gene>
<dbReference type="Gene3D" id="3.10.450.50">
    <property type="match status" value="1"/>
</dbReference>
<sequence>MRSYGDTAVVVATLNQETTARGHDTSASFRLGVVARRVDEWQRAHIQFSGPLIAPDQMPGFAR</sequence>
<accession>A0A7M4DIF1</accession>
<dbReference type="AlphaFoldDB" id="A0A7M4DIF1"/>
<evidence type="ECO:0000313" key="2">
    <source>
        <dbReference type="Proteomes" id="UP000419743"/>
    </source>
</evidence>
<evidence type="ECO:0000313" key="1">
    <source>
        <dbReference type="EMBL" id="VZO36724.1"/>
    </source>
</evidence>
<organism evidence="1 2">
    <name type="scientific">Occultella aeris</name>
    <dbReference type="NCBI Taxonomy" id="2761496"/>
    <lineage>
        <taxon>Bacteria</taxon>
        <taxon>Bacillati</taxon>
        <taxon>Actinomycetota</taxon>
        <taxon>Actinomycetes</taxon>
        <taxon>Micrococcales</taxon>
        <taxon>Ruaniaceae</taxon>
        <taxon>Occultella</taxon>
    </lineage>
</organism>
<proteinExistence type="predicted"/>
<dbReference type="EMBL" id="CACRYJ010000025">
    <property type="protein sequence ID" value="VZO36724.1"/>
    <property type="molecule type" value="Genomic_DNA"/>
</dbReference>
<keyword evidence="2" id="KW-1185">Reference proteome</keyword>
<comment type="caution">
    <text evidence="1">The sequence shown here is derived from an EMBL/GenBank/DDBJ whole genome shotgun (WGS) entry which is preliminary data.</text>
</comment>
<reference evidence="1 2" key="1">
    <citation type="submission" date="2019-11" db="EMBL/GenBank/DDBJ databases">
        <authorList>
            <person name="Criscuolo A."/>
        </authorList>
    </citation>
    <scope>NUCLEOTIDE SEQUENCE [LARGE SCALE GENOMIC DNA]</scope>
    <source>
        <strain evidence="1">CIP111667</strain>
    </source>
</reference>
<name>A0A7M4DIF1_9MICO</name>
<protein>
    <recommendedName>
        <fullName evidence="3">SnoaL-like domain-containing protein</fullName>
    </recommendedName>
</protein>
<evidence type="ECO:0008006" key="3">
    <source>
        <dbReference type="Google" id="ProtNLM"/>
    </source>
</evidence>
<dbReference type="Proteomes" id="UP000419743">
    <property type="component" value="Unassembled WGS sequence"/>
</dbReference>